<keyword evidence="2" id="KW-1185">Reference proteome</keyword>
<evidence type="ECO:0000313" key="2">
    <source>
        <dbReference type="Proteomes" id="UP001165960"/>
    </source>
</evidence>
<reference evidence="1" key="1">
    <citation type="submission" date="2022-04" db="EMBL/GenBank/DDBJ databases">
        <title>Genome of the entomopathogenic fungus Entomophthora muscae.</title>
        <authorList>
            <person name="Elya C."/>
            <person name="Lovett B.R."/>
            <person name="Lee E."/>
            <person name="Macias A.M."/>
            <person name="Hajek A.E."/>
            <person name="De Bivort B.L."/>
            <person name="Kasson M.T."/>
            <person name="De Fine Licht H.H."/>
            <person name="Stajich J.E."/>
        </authorList>
    </citation>
    <scope>NUCLEOTIDE SEQUENCE</scope>
    <source>
        <strain evidence="1">Berkeley</strain>
    </source>
</reference>
<evidence type="ECO:0000313" key="1">
    <source>
        <dbReference type="EMBL" id="KAJ9075633.1"/>
    </source>
</evidence>
<comment type="caution">
    <text evidence="1">The sequence shown here is derived from an EMBL/GenBank/DDBJ whole genome shotgun (WGS) entry which is preliminary data.</text>
</comment>
<protein>
    <submittedName>
        <fullName evidence="1">Uncharacterized protein</fullName>
    </submittedName>
</protein>
<proteinExistence type="predicted"/>
<gene>
    <name evidence="1" type="ORF">DSO57_1034018</name>
</gene>
<dbReference type="EMBL" id="QTSX02002406">
    <property type="protein sequence ID" value="KAJ9075633.1"/>
    <property type="molecule type" value="Genomic_DNA"/>
</dbReference>
<name>A0ACC2TM53_9FUNG</name>
<organism evidence="1 2">
    <name type="scientific">Entomophthora muscae</name>
    <dbReference type="NCBI Taxonomy" id="34485"/>
    <lineage>
        <taxon>Eukaryota</taxon>
        <taxon>Fungi</taxon>
        <taxon>Fungi incertae sedis</taxon>
        <taxon>Zoopagomycota</taxon>
        <taxon>Entomophthoromycotina</taxon>
        <taxon>Entomophthoromycetes</taxon>
        <taxon>Entomophthorales</taxon>
        <taxon>Entomophthoraceae</taxon>
        <taxon>Entomophthora</taxon>
    </lineage>
</organism>
<dbReference type="Proteomes" id="UP001165960">
    <property type="component" value="Unassembled WGS sequence"/>
</dbReference>
<accession>A0ACC2TM53</accession>
<sequence>MQKVLALVVKFMLLSLAPALLLICSTSPDLWGKISLSAFLVKGNLTQVLHLPNKIPGKATELLLNGKTLAQISTFNNQEFPLVTEIQLGRQFRPLTSTSLMFSLFTMNFHQSQITLSGSLPGCSLAFY</sequence>